<dbReference type="AlphaFoldDB" id="A0A4R7USD9"/>
<sequence>MATVRADVDGPNDAELIEAVRKGTVSAYGSLYERHVASAYNLARQLARSPAEADDLVSEAFAKVLDTLRGGRGPDSAFRAYLLTALRHTAYDRTRRERKVELSDDVSTVSGVSMAAVSEEFDDPAVAGLERSLAAQAFARLPERWQAVLWHTEVEGQSPAEVGPILGLTANGVSALAYRAREGLRQAYLQVHLAETSDRHCRAAADKLGAWTRGGLAKREKAQVEAHLDTCERCRALAGELADVNGAMRTFVAPVVLGAAAVGYLASAGAAPTAATIAGGVAGGVAGSAAGAAAAAPRQFLGLAASGMALAAAVVVGLTAGGAPPEIPAAAPTPTQQQQPPSPVAPPAPPQEPPREPAPQEPPATQQPEEPAPQTQAPPAQTPPPETPPPAAATPVMLHASGPNTPLSLVAGGPPGDLPVTVRNSGGTTSEPVTAALSLPPGVVALPVDGLAAPRLLSLDGARADTVNCPGGAVSVACSSEAGLAPGESVTLLFRLLALDGALGGPITGTVSAGSAMRVSLTVQVNVSPPEVTDGVQVRADADWTGLFGQWVRPVVNATVTNSGTSSRPVTVVLDRPARKLWSSQQLTCTTGDTTTCVTTAELAPGESLDIEWEVAVDWWLGRSPNRGQVHITATLGKATDSTTVTLWESLWPTKPDPTTPEPTPSTPPSAPPEKPSVPPSDTATTEPVEPPPSRSPEPPVTTTTPPRTQEPGPSSPPPTTTTPPPSSEPPTGVLGGLFGWLLGG</sequence>
<name>A0A4R7USD9_9PSEU</name>
<evidence type="ECO:0000256" key="5">
    <source>
        <dbReference type="ARBA" id="ARBA00023163"/>
    </source>
</evidence>
<keyword evidence="4" id="KW-0238">DNA-binding</keyword>
<evidence type="ECO:0000259" key="8">
    <source>
        <dbReference type="Pfam" id="PF13490"/>
    </source>
</evidence>
<dbReference type="Pfam" id="PF13490">
    <property type="entry name" value="zf-HC2"/>
    <property type="match status" value="1"/>
</dbReference>
<feature type="compositionally biased region" description="Low complexity" evidence="6">
    <location>
        <begin position="326"/>
        <end position="339"/>
    </location>
</feature>
<organism evidence="9 10">
    <name type="scientific">Actinophytocola oryzae</name>
    <dbReference type="NCBI Taxonomy" id="502181"/>
    <lineage>
        <taxon>Bacteria</taxon>
        <taxon>Bacillati</taxon>
        <taxon>Actinomycetota</taxon>
        <taxon>Actinomycetes</taxon>
        <taxon>Pseudonocardiales</taxon>
        <taxon>Pseudonocardiaceae</taxon>
    </lineage>
</organism>
<keyword evidence="10" id="KW-1185">Reference proteome</keyword>
<accession>A0A4R7USD9</accession>
<dbReference type="GO" id="GO:0016987">
    <property type="term" value="F:sigma factor activity"/>
    <property type="evidence" value="ECO:0007669"/>
    <property type="project" value="UniProtKB-KW"/>
</dbReference>
<dbReference type="InterPro" id="IPR013324">
    <property type="entry name" value="RNA_pol_sigma_r3/r4-like"/>
</dbReference>
<dbReference type="Gene3D" id="1.10.10.1320">
    <property type="entry name" value="Anti-sigma factor, zinc-finger domain"/>
    <property type="match status" value="1"/>
</dbReference>
<evidence type="ECO:0000313" key="9">
    <source>
        <dbReference type="EMBL" id="TDV36854.1"/>
    </source>
</evidence>
<keyword evidence="2" id="KW-0805">Transcription regulation</keyword>
<dbReference type="Pfam" id="PF04542">
    <property type="entry name" value="Sigma70_r2"/>
    <property type="match status" value="1"/>
</dbReference>
<dbReference type="InterPro" id="IPR007627">
    <property type="entry name" value="RNA_pol_sigma70_r2"/>
</dbReference>
<evidence type="ECO:0000256" key="6">
    <source>
        <dbReference type="SAM" id="MobiDB-lite"/>
    </source>
</evidence>
<feature type="compositionally biased region" description="Low complexity" evidence="6">
    <location>
        <begin position="363"/>
        <end position="379"/>
    </location>
</feature>
<dbReference type="GO" id="GO:0003677">
    <property type="term" value="F:DNA binding"/>
    <property type="evidence" value="ECO:0007669"/>
    <property type="project" value="UniProtKB-KW"/>
</dbReference>
<feature type="compositionally biased region" description="Pro residues" evidence="6">
    <location>
        <begin position="380"/>
        <end position="392"/>
    </location>
</feature>
<dbReference type="InterPro" id="IPR014284">
    <property type="entry name" value="RNA_pol_sigma-70_dom"/>
</dbReference>
<dbReference type="PANTHER" id="PTHR43133:SF8">
    <property type="entry name" value="RNA POLYMERASE SIGMA FACTOR HI_1459-RELATED"/>
    <property type="match status" value="1"/>
</dbReference>
<feature type="compositionally biased region" description="Pro residues" evidence="6">
    <location>
        <begin position="340"/>
        <end position="362"/>
    </location>
</feature>
<dbReference type="Gene3D" id="1.10.1740.10">
    <property type="match status" value="1"/>
</dbReference>
<dbReference type="InterPro" id="IPR027383">
    <property type="entry name" value="Znf_put"/>
</dbReference>
<dbReference type="SUPFAM" id="SSF88659">
    <property type="entry name" value="Sigma3 and sigma4 domains of RNA polymerase sigma factors"/>
    <property type="match status" value="1"/>
</dbReference>
<gene>
    <name evidence="9" type="ORF">CLV71_13060</name>
</gene>
<dbReference type="PANTHER" id="PTHR43133">
    <property type="entry name" value="RNA POLYMERASE ECF-TYPE SIGMA FACTO"/>
    <property type="match status" value="1"/>
</dbReference>
<feature type="compositionally biased region" description="Pro residues" evidence="6">
    <location>
        <begin position="689"/>
        <end position="700"/>
    </location>
</feature>
<dbReference type="SUPFAM" id="SSF88946">
    <property type="entry name" value="Sigma2 domain of RNA polymerase sigma factors"/>
    <property type="match status" value="1"/>
</dbReference>
<evidence type="ECO:0000256" key="3">
    <source>
        <dbReference type="ARBA" id="ARBA00023082"/>
    </source>
</evidence>
<reference evidence="9 10" key="1">
    <citation type="submission" date="2019-03" db="EMBL/GenBank/DDBJ databases">
        <title>Genomic Encyclopedia of Archaeal and Bacterial Type Strains, Phase II (KMG-II): from individual species to whole genera.</title>
        <authorList>
            <person name="Goeker M."/>
        </authorList>
    </citation>
    <scope>NUCLEOTIDE SEQUENCE [LARGE SCALE GENOMIC DNA]</scope>
    <source>
        <strain evidence="9 10">DSM 45499</strain>
    </source>
</reference>
<evidence type="ECO:0000256" key="4">
    <source>
        <dbReference type="ARBA" id="ARBA00023125"/>
    </source>
</evidence>
<dbReference type="InterPro" id="IPR036388">
    <property type="entry name" value="WH-like_DNA-bd_sf"/>
</dbReference>
<evidence type="ECO:0000256" key="1">
    <source>
        <dbReference type="ARBA" id="ARBA00010641"/>
    </source>
</evidence>
<evidence type="ECO:0000313" key="10">
    <source>
        <dbReference type="Proteomes" id="UP000294927"/>
    </source>
</evidence>
<dbReference type="Gene3D" id="1.10.10.10">
    <property type="entry name" value="Winged helix-like DNA-binding domain superfamily/Winged helix DNA-binding domain"/>
    <property type="match status" value="1"/>
</dbReference>
<dbReference type="NCBIfam" id="TIGR02937">
    <property type="entry name" value="sigma70-ECF"/>
    <property type="match status" value="1"/>
</dbReference>
<proteinExistence type="inferred from homology"/>
<protein>
    <submittedName>
        <fullName evidence="9">RNA polymerase sigma factor (Sigma-70 family)</fullName>
    </submittedName>
</protein>
<keyword evidence="3" id="KW-0731">Sigma factor</keyword>
<feature type="domain" description="RNA polymerase sigma-70 region 2" evidence="7">
    <location>
        <begin position="31"/>
        <end position="99"/>
    </location>
</feature>
<dbReference type="RefSeq" id="WP_208298052.1">
    <property type="nucleotide sequence ID" value="NZ_SOCP01000030.1"/>
</dbReference>
<evidence type="ECO:0000259" key="7">
    <source>
        <dbReference type="Pfam" id="PF04542"/>
    </source>
</evidence>
<feature type="compositionally biased region" description="Low complexity" evidence="6">
    <location>
        <begin position="701"/>
        <end position="713"/>
    </location>
</feature>
<feature type="compositionally biased region" description="Pro residues" evidence="6">
    <location>
        <begin position="714"/>
        <end position="729"/>
    </location>
</feature>
<keyword evidence="5" id="KW-0804">Transcription</keyword>
<feature type="region of interest" description="Disordered" evidence="6">
    <location>
        <begin position="326"/>
        <end position="414"/>
    </location>
</feature>
<evidence type="ECO:0000256" key="2">
    <source>
        <dbReference type="ARBA" id="ARBA00023015"/>
    </source>
</evidence>
<dbReference type="InterPro" id="IPR039425">
    <property type="entry name" value="RNA_pol_sigma-70-like"/>
</dbReference>
<dbReference type="Proteomes" id="UP000294927">
    <property type="component" value="Unassembled WGS sequence"/>
</dbReference>
<feature type="compositionally biased region" description="Gly residues" evidence="6">
    <location>
        <begin position="734"/>
        <end position="745"/>
    </location>
</feature>
<comment type="caution">
    <text evidence="9">The sequence shown here is derived from an EMBL/GenBank/DDBJ whole genome shotgun (WGS) entry which is preliminary data.</text>
</comment>
<feature type="region of interest" description="Disordered" evidence="6">
    <location>
        <begin position="651"/>
        <end position="745"/>
    </location>
</feature>
<comment type="similarity">
    <text evidence="1">Belongs to the sigma-70 factor family. ECF subfamily.</text>
</comment>
<dbReference type="InterPro" id="IPR013325">
    <property type="entry name" value="RNA_pol_sigma_r2"/>
</dbReference>
<dbReference type="EMBL" id="SOCP01000030">
    <property type="protein sequence ID" value="TDV36854.1"/>
    <property type="molecule type" value="Genomic_DNA"/>
</dbReference>
<dbReference type="GO" id="GO:0006352">
    <property type="term" value="P:DNA-templated transcription initiation"/>
    <property type="evidence" value="ECO:0007669"/>
    <property type="project" value="InterPro"/>
</dbReference>
<feature type="compositionally biased region" description="Pro residues" evidence="6">
    <location>
        <begin position="655"/>
        <end position="679"/>
    </location>
</feature>
<feature type="domain" description="Putative zinc-finger" evidence="8">
    <location>
        <begin position="201"/>
        <end position="235"/>
    </location>
</feature>
<dbReference type="InterPro" id="IPR041916">
    <property type="entry name" value="Anti_sigma_zinc_sf"/>
</dbReference>